<keyword evidence="4" id="KW-0479">Metal-binding</keyword>
<evidence type="ECO:0000256" key="6">
    <source>
        <dbReference type="ARBA" id="ARBA00022801"/>
    </source>
</evidence>
<dbReference type="SUPFAM" id="SSF51120">
    <property type="entry name" value="beta-Roll"/>
    <property type="match status" value="1"/>
</dbReference>
<dbReference type="AlphaFoldDB" id="A0A0M7ASL8"/>
<evidence type="ECO:0000256" key="7">
    <source>
        <dbReference type="ARBA" id="ARBA00022833"/>
    </source>
</evidence>
<dbReference type="OrthoDB" id="7355596at2"/>
<dbReference type="GO" id="GO:0005615">
    <property type="term" value="C:extracellular space"/>
    <property type="evidence" value="ECO:0007669"/>
    <property type="project" value="InterPro"/>
</dbReference>
<keyword evidence="2" id="KW-0964">Secreted</keyword>
<evidence type="ECO:0000259" key="8">
    <source>
        <dbReference type="SMART" id="SM00235"/>
    </source>
</evidence>
<comment type="subcellular location">
    <subcellularLocation>
        <location evidence="1">Secreted</location>
    </subcellularLocation>
</comment>
<dbReference type="GO" id="GO:0031012">
    <property type="term" value="C:extracellular matrix"/>
    <property type="evidence" value="ECO:0007669"/>
    <property type="project" value="InterPro"/>
</dbReference>
<dbReference type="GO" id="GO:0005509">
    <property type="term" value="F:calcium ion binding"/>
    <property type="evidence" value="ECO:0007669"/>
    <property type="project" value="InterPro"/>
</dbReference>
<dbReference type="GO" id="GO:0004222">
    <property type="term" value="F:metalloendopeptidase activity"/>
    <property type="evidence" value="ECO:0007669"/>
    <property type="project" value="InterPro"/>
</dbReference>
<sequence length="506" mass="54574">MCGLCHHPACDGLDHFRASSGDESNALATGANTPIDQIITQLNRGDASWDATAPITYSFASVVPNYAFGEDAYLGFHAFNEKQEMMARLALSTWGDVADISFVETYPGTGTISFANSSTLAYYSAAHAYLPTEGSWGGDVWVNSAWGFNTDPQIGDYGFKVIVHEIGHAIGQPHPGDYNAGSTRLSYENNAAYTEDSQQYSIMSYWDEENTGADFGDYYAQTPMLHDIAAIQAKYGANMTTRTGDTVYGFNSNTDSELFDFTKNENPVLSIWDAGGEDTLDFSGFAGDVVLDLNPGAFSSAAGMVNNISIAYGADIENGITGAGDDTIVGNMLDNVVDAGGGADTFVVNLDRADAEIYVFDTRPILVHSDHGIDQLTSVETLSFADLDLDVATQHHVSLLEYAASHADVAAFYGTDEDLLYQHFVEHGLSEGRTIDFSAMAYIASHQDLIEVFGTDAEAGALHFLEFGLAEGRSITFDETAFLYANPDLIDIHGTNLNAAQLYIEM</sequence>
<dbReference type="SUPFAM" id="SSF55486">
    <property type="entry name" value="Metalloproteases ('zincins'), catalytic domain"/>
    <property type="match status" value="1"/>
</dbReference>
<dbReference type="InterPro" id="IPR013858">
    <property type="entry name" value="Peptidase_M10B_C"/>
</dbReference>
<dbReference type="CDD" id="cd04277">
    <property type="entry name" value="ZnMc_serralysin_like"/>
    <property type="match status" value="1"/>
</dbReference>
<dbReference type="EC" id="3.4.24.40" evidence="9"/>
<evidence type="ECO:0000256" key="2">
    <source>
        <dbReference type="ARBA" id="ARBA00022525"/>
    </source>
</evidence>
<evidence type="ECO:0000256" key="1">
    <source>
        <dbReference type="ARBA" id="ARBA00004613"/>
    </source>
</evidence>
<name>A0A0M7ASL8_9HYPH</name>
<dbReference type="InterPro" id="IPR006026">
    <property type="entry name" value="Peptidase_Metallo"/>
</dbReference>
<evidence type="ECO:0000313" key="10">
    <source>
        <dbReference type="Proteomes" id="UP000053235"/>
    </source>
</evidence>
<dbReference type="GO" id="GO:0006508">
    <property type="term" value="P:proteolysis"/>
    <property type="evidence" value="ECO:0007669"/>
    <property type="project" value="UniProtKB-KW"/>
</dbReference>
<dbReference type="InterPro" id="IPR001818">
    <property type="entry name" value="Pept_M10_metallopeptidase"/>
</dbReference>
<dbReference type="Gene3D" id="2.150.10.10">
    <property type="entry name" value="Serralysin-like metalloprotease, C-terminal"/>
    <property type="match status" value="1"/>
</dbReference>
<keyword evidence="10" id="KW-1185">Reference proteome</keyword>
<organism evidence="9 10">
    <name type="scientific">Roseibium alexandrii</name>
    <dbReference type="NCBI Taxonomy" id="388408"/>
    <lineage>
        <taxon>Bacteria</taxon>
        <taxon>Pseudomonadati</taxon>
        <taxon>Pseudomonadota</taxon>
        <taxon>Alphaproteobacteria</taxon>
        <taxon>Hyphomicrobiales</taxon>
        <taxon>Stappiaceae</taxon>
        <taxon>Roseibium</taxon>
    </lineage>
</organism>
<keyword evidence="5" id="KW-0677">Repeat</keyword>
<dbReference type="InterPro" id="IPR034033">
    <property type="entry name" value="Serralysin-like"/>
</dbReference>
<reference evidence="10" key="1">
    <citation type="submission" date="2015-07" db="EMBL/GenBank/DDBJ databases">
        <authorList>
            <person name="Rodrigo-Torres Lidia"/>
            <person name="Arahal R.David."/>
        </authorList>
    </citation>
    <scope>NUCLEOTIDE SEQUENCE [LARGE SCALE GENOMIC DNA]</scope>
    <source>
        <strain evidence="10">CECT 5112</strain>
    </source>
</reference>
<keyword evidence="7" id="KW-0862">Zinc</keyword>
<dbReference type="InterPro" id="IPR024079">
    <property type="entry name" value="MetalloPept_cat_dom_sf"/>
</dbReference>
<feature type="domain" description="Peptidase metallopeptidase" evidence="8">
    <location>
        <begin position="45"/>
        <end position="221"/>
    </location>
</feature>
<evidence type="ECO:0000313" key="9">
    <source>
        <dbReference type="EMBL" id="CTQ77501.1"/>
    </source>
</evidence>
<dbReference type="Pfam" id="PF00413">
    <property type="entry name" value="Peptidase_M10"/>
    <property type="match status" value="1"/>
</dbReference>
<evidence type="ECO:0000256" key="3">
    <source>
        <dbReference type="ARBA" id="ARBA00022670"/>
    </source>
</evidence>
<dbReference type="GO" id="GO:0008270">
    <property type="term" value="F:zinc ion binding"/>
    <property type="evidence" value="ECO:0007669"/>
    <property type="project" value="InterPro"/>
</dbReference>
<accession>A0A0M7ASL8</accession>
<dbReference type="RefSeq" id="WP_082429273.1">
    <property type="nucleotide sequence ID" value="NZ_CXWD01000035.1"/>
</dbReference>
<dbReference type="Proteomes" id="UP000053235">
    <property type="component" value="Unassembled WGS sequence"/>
</dbReference>
<proteinExistence type="predicted"/>
<protein>
    <submittedName>
        <fullName evidence="9">Serralysin C</fullName>
        <ecNumber evidence="9">3.4.24.40</ecNumber>
    </submittedName>
</protein>
<dbReference type="Gene3D" id="3.40.390.10">
    <property type="entry name" value="Collagenase (Catalytic Domain)"/>
    <property type="match status" value="1"/>
</dbReference>
<dbReference type="STRING" id="388408.LAX5112_04928"/>
<dbReference type="EMBL" id="CXWD01000035">
    <property type="protein sequence ID" value="CTQ77501.1"/>
    <property type="molecule type" value="Genomic_DNA"/>
</dbReference>
<evidence type="ECO:0000256" key="4">
    <source>
        <dbReference type="ARBA" id="ARBA00022723"/>
    </source>
</evidence>
<dbReference type="InterPro" id="IPR011049">
    <property type="entry name" value="Serralysin-like_metalloprot_C"/>
</dbReference>
<keyword evidence="6 9" id="KW-0378">Hydrolase</keyword>
<keyword evidence="3" id="KW-0645">Protease</keyword>
<evidence type="ECO:0000256" key="5">
    <source>
        <dbReference type="ARBA" id="ARBA00022737"/>
    </source>
</evidence>
<gene>
    <name evidence="9" type="primary">prtC_2</name>
    <name evidence="9" type="ORF">LAX5112_04928</name>
</gene>
<dbReference type="Pfam" id="PF08548">
    <property type="entry name" value="Peptidase_M10_C"/>
    <property type="match status" value="1"/>
</dbReference>
<dbReference type="SMART" id="SM00235">
    <property type="entry name" value="ZnMc"/>
    <property type="match status" value="1"/>
</dbReference>